<dbReference type="GO" id="GO:0000724">
    <property type="term" value="P:double-strand break repair via homologous recombination"/>
    <property type="evidence" value="ECO:0007669"/>
    <property type="project" value="InterPro"/>
</dbReference>
<dbReference type="STRING" id="37003.ENSKMAP00000021665"/>
<dbReference type="PROSITE" id="PS50162">
    <property type="entry name" value="RECA_2"/>
    <property type="match status" value="1"/>
</dbReference>
<dbReference type="GO" id="GO:0033063">
    <property type="term" value="C:Rad51B-Rad51C-Rad51D-XRCC2 complex"/>
    <property type="evidence" value="ECO:0007669"/>
    <property type="project" value="InterPro"/>
</dbReference>
<dbReference type="GO" id="GO:0005813">
    <property type="term" value="C:centrosome"/>
    <property type="evidence" value="ECO:0007669"/>
    <property type="project" value="TreeGrafter"/>
</dbReference>
<name>A0A3Q3AYM9_KRYMA</name>
<dbReference type="CDD" id="cd19490">
    <property type="entry name" value="XRCC2"/>
    <property type="match status" value="1"/>
</dbReference>
<dbReference type="Pfam" id="PF08423">
    <property type="entry name" value="Rad51"/>
    <property type="match status" value="1"/>
</dbReference>
<dbReference type="InterPro" id="IPR027417">
    <property type="entry name" value="P-loop_NTPase"/>
</dbReference>
<dbReference type="GO" id="GO:0000400">
    <property type="term" value="F:four-way junction DNA binding"/>
    <property type="evidence" value="ECO:0007669"/>
    <property type="project" value="TreeGrafter"/>
</dbReference>
<dbReference type="Ensembl" id="ENSKMAT00000021946.1">
    <property type="protein sequence ID" value="ENSKMAP00000021665.1"/>
    <property type="gene ID" value="ENSKMAG00000016112.1"/>
</dbReference>
<protein>
    <recommendedName>
        <fullName evidence="2">RecA family profile 1 domain-containing protein</fullName>
    </recommendedName>
</protein>
<dbReference type="RefSeq" id="XP_017260418.1">
    <property type="nucleotide sequence ID" value="XM_017404929.3"/>
</dbReference>
<dbReference type="GO" id="GO:0005524">
    <property type="term" value="F:ATP binding"/>
    <property type="evidence" value="ECO:0007669"/>
    <property type="project" value="InterPro"/>
</dbReference>
<evidence type="ECO:0000256" key="1">
    <source>
        <dbReference type="SAM" id="MobiDB-lite"/>
    </source>
</evidence>
<evidence type="ECO:0000313" key="3">
    <source>
        <dbReference type="Ensembl" id="ENSKMAP00000021665.1"/>
    </source>
</evidence>
<dbReference type="GeneTree" id="ENSGT00390000020445"/>
<reference evidence="3" key="1">
    <citation type="submission" date="2025-08" db="UniProtKB">
        <authorList>
            <consortium name="Ensembl"/>
        </authorList>
    </citation>
    <scope>IDENTIFICATION</scope>
</reference>
<dbReference type="GeneID" id="108229260"/>
<dbReference type="Proteomes" id="UP000264800">
    <property type="component" value="Unplaced"/>
</dbReference>
<dbReference type="SUPFAM" id="SSF52540">
    <property type="entry name" value="P-loop containing nucleoside triphosphate hydrolases"/>
    <property type="match status" value="1"/>
</dbReference>
<organism evidence="3 4">
    <name type="scientific">Kryptolebias marmoratus</name>
    <name type="common">Mangrove killifish</name>
    <name type="synonym">Rivulus marmoratus</name>
    <dbReference type="NCBI Taxonomy" id="37003"/>
    <lineage>
        <taxon>Eukaryota</taxon>
        <taxon>Metazoa</taxon>
        <taxon>Chordata</taxon>
        <taxon>Craniata</taxon>
        <taxon>Vertebrata</taxon>
        <taxon>Euteleostomi</taxon>
        <taxon>Actinopterygii</taxon>
        <taxon>Neopterygii</taxon>
        <taxon>Teleostei</taxon>
        <taxon>Neoteleostei</taxon>
        <taxon>Acanthomorphata</taxon>
        <taxon>Ovalentaria</taxon>
        <taxon>Atherinomorphae</taxon>
        <taxon>Cyprinodontiformes</taxon>
        <taxon>Rivulidae</taxon>
        <taxon>Kryptolebias</taxon>
    </lineage>
</organism>
<dbReference type="PANTHER" id="PTHR46644">
    <property type="entry name" value="DNA REPAIR PROTEIN XRCC2"/>
    <property type="match status" value="1"/>
</dbReference>
<dbReference type="AlphaFoldDB" id="A0A3Q3AYM9"/>
<dbReference type="GO" id="GO:0005657">
    <property type="term" value="C:replication fork"/>
    <property type="evidence" value="ECO:0007669"/>
    <property type="project" value="InterPro"/>
</dbReference>
<dbReference type="OrthoDB" id="420422at2759"/>
<dbReference type="InterPro" id="IPR013632">
    <property type="entry name" value="Rad51_C"/>
</dbReference>
<dbReference type="KEGG" id="kmr:108229260"/>
<dbReference type="GO" id="GO:0140664">
    <property type="term" value="F:ATP-dependent DNA damage sensor activity"/>
    <property type="evidence" value="ECO:0007669"/>
    <property type="project" value="InterPro"/>
</dbReference>
<dbReference type="InterPro" id="IPR020588">
    <property type="entry name" value="RecA_ATP-bd"/>
</dbReference>
<dbReference type="OMA" id="MQPVFTV"/>
<sequence length="357" mass="39436">MFQIVCLISKTVWIHFVPIPDRTEPDKRPGTALLRAAGTGSESDRARRAAEEEEEDEARVEMSESGTQLFARLEARRCLKDIEPRLFPDDGGPDHGEVVEVYGPEGTGKTELLYHLLSRCVLPEAAGGLEVDVVFVDTDYSLDMLRLVSILDTRLNKGRTTLKGLSTSPSSAGSDEAALHLCLSRLLVVHCSSSSQLLLTLHFLETTLSSRSSLALLLIDSMSAFYWSDRGEGGASISKQEEKLSKSSELLGRLLRDYRITIFATCHAIRRSNSGPSSSETDRPFLCRPWQRLVTHRLLCSRQEADPDQAGSDRGDGEQRRRRVFRVHCTSSSLSSTGTKGSRTSSFRVTDGGVEFI</sequence>
<accession>A0A3Q3AYM9</accession>
<evidence type="ECO:0000259" key="2">
    <source>
        <dbReference type="PROSITE" id="PS50162"/>
    </source>
</evidence>
<feature type="region of interest" description="Disordered" evidence="1">
    <location>
        <begin position="24"/>
        <end position="64"/>
    </location>
</feature>
<feature type="domain" description="RecA family profile 1" evidence="2">
    <location>
        <begin position="71"/>
        <end position="268"/>
    </location>
</feature>
<dbReference type="SMART" id="SM00382">
    <property type="entry name" value="AAA"/>
    <property type="match status" value="1"/>
</dbReference>
<dbReference type="Gene3D" id="3.40.50.300">
    <property type="entry name" value="P-loop containing nucleotide triphosphate hydrolases"/>
    <property type="match status" value="1"/>
</dbReference>
<keyword evidence="4" id="KW-1185">Reference proteome</keyword>
<evidence type="ECO:0000313" key="4">
    <source>
        <dbReference type="Proteomes" id="UP000264800"/>
    </source>
</evidence>
<reference evidence="3" key="2">
    <citation type="submission" date="2025-09" db="UniProtKB">
        <authorList>
            <consortium name="Ensembl"/>
        </authorList>
    </citation>
    <scope>IDENTIFICATION</scope>
</reference>
<dbReference type="CTD" id="7516"/>
<proteinExistence type="predicted"/>
<dbReference type="PANTHER" id="PTHR46644:SF2">
    <property type="entry name" value="DNA REPAIR PROTEIN XRCC2"/>
    <property type="match status" value="1"/>
</dbReference>
<dbReference type="GO" id="GO:0042148">
    <property type="term" value="P:DNA strand invasion"/>
    <property type="evidence" value="ECO:0007669"/>
    <property type="project" value="TreeGrafter"/>
</dbReference>
<dbReference type="InterPro" id="IPR030547">
    <property type="entry name" value="XRCC2"/>
</dbReference>
<dbReference type="InterPro" id="IPR003593">
    <property type="entry name" value="AAA+_ATPase"/>
</dbReference>